<evidence type="ECO:0000256" key="8">
    <source>
        <dbReference type="ARBA" id="ARBA00023180"/>
    </source>
</evidence>
<evidence type="ECO:0000256" key="13">
    <source>
        <dbReference type="SAM" id="SignalP"/>
    </source>
</evidence>
<keyword evidence="12" id="KW-0326">Glycosidase</keyword>
<dbReference type="InterPro" id="IPR012341">
    <property type="entry name" value="6hp_glycosidase-like_sf"/>
</dbReference>
<dbReference type="EC" id="3.2.1.-" evidence="12"/>
<dbReference type="PANTHER" id="PTHR45679">
    <property type="entry name" value="ER DEGRADATION-ENHANCING ALPHA-MANNOSIDASE-LIKE PROTEIN 2"/>
    <property type="match status" value="1"/>
</dbReference>
<dbReference type="GO" id="GO:0044322">
    <property type="term" value="C:endoplasmic reticulum quality control compartment"/>
    <property type="evidence" value="ECO:0007669"/>
    <property type="project" value="GOC"/>
</dbReference>
<comment type="subcellular location">
    <subcellularLocation>
        <location evidence="1">Endoplasmic reticulum membrane</location>
        <topology evidence="1">Single-pass type II membrane protein</topology>
    </subcellularLocation>
</comment>
<dbReference type="InterPro" id="IPR044674">
    <property type="entry name" value="EDEM1/2/3"/>
</dbReference>
<keyword evidence="11" id="KW-0479">Metal-binding</keyword>
<evidence type="ECO:0000256" key="10">
    <source>
        <dbReference type="PIRSR" id="PIRSR601382-1"/>
    </source>
</evidence>
<evidence type="ECO:0000256" key="11">
    <source>
        <dbReference type="PIRSR" id="PIRSR601382-2"/>
    </source>
</evidence>
<comment type="cofactor">
    <cofactor evidence="11">
        <name>Ca(2+)</name>
        <dbReference type="ChEBI" id="CHEBI:29108"/>
    </cofactor>
</comment>
<dbReference type="PRINTS" id="PR00747">
    <property type="entry name" value="GLYHDRLASE47"/>
</dbReference>
<reference evidence="14 15" key="1">
    <citation type="submission" date="2022-05" db="EMBL/GenBank/DDBJ databases">
        <authorList>
            <consortium name="Genoscope - CEA"/>
            <person name="William W."/>
        </authorList>
    </citation>
    <scope>NUCLEOTIDE SEQUENCE [LARGE SCALE GENOMIC DNA]</scope>
</reference>
<dbReference type="Proteomes" id="UP001159428">
    <property type="component" value="Unassembled WGS sequence"/>
</dbReference>
<keyword evidence="7" id="KW-0472">Membrane</keyword>
<evidence type="ECO:0000256" key="7">
    <source>
        <dbReference type="ARBA" id="ARBA00023136"/>
    </source>
</evidence>
<evidence type="ECO:0000256" key="1">
    <source>
        <dbReference type="ARBA" id="ARBA00004648"/>
    </source>
</evidence>
<sequence>MMNEVLGSFLAFTVFCTELRISLGTQNRCSRVSSGKYRHFSENERIKLREKAKEMFYFGYDNYMNFAFPKDELDPIHCTGRGPDHDNPSNININDVLGDYSLGLLESLGTLAIMGNSSEFKRAVQLVIDSVTFEKNNTVQVFEATIRVLGSLLSAHLIIKDPLQPFGDMVPLDYDNELLLLAHDIANRLMAAFETATKIPYPRVNLVDGLPSILYNETCTAGAGTIILEFGILSRLLGDPVFENFARKAVEALWKRRSLETGLLGNAINVVTGEWTGKMSGLGAGLDSFYEYLLKGYIMFGETEDLKRFNDIYKAINRYLRKGRPKCNEGNGSTPLYVNVHMNSGQTANLWVDALSASFAGVQVLKGDIREAICTHALYYAIWKKYEAMPERFNWQTKQSEVHFSPLRPELIESTYLLHQATHHPFYLHVGREIMRDIEKHSKARCGYATLHDVNDKTQEDRMESFFLSETCKYLYLLFDENNHLNQDASNYIFSTEGHVFRIDSRFRKRPWDEESKMFAQRTTKRTFHTQSSGGYNDSIGCVSFCSDLNSPLPMDIRYWKEVEAAVGV</sequence>
<dbReference type="InterPro" id="IPR036026">
    <property type="entry name" value="Seven-hairpin_glycosidases"/>
</dbReference>
<evidence type="ECO:0000256" key="12">
    <source>
        <dbReference type="RuleBase" id="RU361193"/>
    </source>
</evidence>
<dbReference type="InterPro" id="IPR001382">
    <property type="entry name" value="Glyco_hydro_47"/>
</dbReference>
<dbReference type="GO" id="GO:0004571">
    <property type="term" value="F:mannosyl-oligosaccharide 1,2-alpha-mannosidase activity"/>
    <property type="evidence" value="ECO:0007669"/>
    <property type="project" value="InterPro"/>
</dbReference>
<feature type="active site" description="Proton donor" evidence="10">
    <location>
        <position position="391"/>
    </location>
</feature>
<dbReference type="GO" id="GO:0005789">
    <property type="term" value="C:endoplasmic reticulum membrane"/>
    <property type="evidence" value="ECO:0007669"/>
    <property type="project" value="UniProtKB-SubCell"/>
</dbReference>
<comment type="similarity">
    <text evidence="2 12">Belongs to the glycosyl hydrolase 47 family.</text>
</comment>
<keyword evidence="3" id="KW-0812">Transmembrane</keyword>
<organism evidence="14 15">
    <name type="scientific">Pocillopora meandrina</name>
    <dbReference type="NCBI Taxonomy" id="46732"/>
    <lineage>
        <taxon>Eukaryota</taxon>
        <taxon>Metazoa</taxon>
        <taxon>Cnidaria</taxon>
        <taxon>Anthozoa</taxon>
        <taxon>Hexacorallia</taxon>
        <taxon>Scleractinia</taxon>
        <taxon>Astrocoeniina</taxon>
        <taxon>Pocilloporidae</taxon>
        <taxon>Pocillopora</taxon>
    </lineage>
</organism>
<feature type="signal peptide" evidence="13">
    <location>
        <begin position="1"/>
        <end position="24"/>
    </location>
</feature>
<keyword evidence="15" id="KW-1185">Reference proteome</keyword>
<dbReference type="GO" id="GO:0005975">
    <property type="term" value="P:carbohydrate metabolic process"/>
    <property type="evidence" value="ECO:0007669"/>
    <property type="project" value="InterPro"/>
</dbReference>
<evidence type="ECO:0000256" key="3">
    <source>
        <dbReference type="ARBA" id="ARBA00022692"/>
    </source>
</evidence>
<comment type="function">
    <text evidence="9">Extracts misfolded glycoproteins, but not glycoproteins undergoing productive folding, from the calnexin cycle. It is directly involved in endoplasmic reticulum-associated degradation (ERAD) and targets misfolded glycoproteins for degradation in an N-glycan-independent manner, probably by forming a complex with SEL1L. It has low mannosidase activity, catalyzing mannose trimming from Man8GlcNAc2 to Man7GlcNAc2.</text>
</comment>
<dbReference type="Gene3D" id="1.50.10.10">
    <property type="match status" value="1"/>
</dbReference>
<dbReference type="AlphaFoldDB" id="A0AAU9WG20"/>
<feature type="active site" description="Proton donor" evidence="10">
    <location>
        <position position="143"/>
    </location>
</feature>
<dbReference type="Pfam" id="PF01532">
    <property type="entry name" value="Glyco_hydro_47"/>
    <property type="match status" value="1"/>
</dbReference>
<evidence type="ECO:0000313" key="15">
    <source>
        <dbReference type="Proteomes" id="UP001159428"/>
    </source>
</evidence>
<gene>
    <name evidence="14" type="ORF">PMEA_00004795</name>
</gene>
<comment type="caution">
    <text evidence="14">The sequence shown here is derived from an EMBL/GenBank/DDBJ whole genome shotgun (WGS) entry which is preliminary data.</text>
</comment>
<keyword evidence="5" id="KW-0735">Signal-anchor</keyword>
<dbReference type="SUPFAM" id="SSF48225">
    <property type="entry name" value="Seven-hairpin glycosidases"/>
    <property type="match status" value="1"/>
</dbReference>
<name>A0AAU9WG20_9CNID</name>
<feature type="binding site" evidence="11">
    <location>
        <position position="496"/>
    </location>
    <ligand>
        <name>Ca(2+)</name>
        <dbReference type="ChEBI" id="CHEBI:29108"/>
    </ligand>
</feature>
<keyword evidence="11" id="KW-0106">Calcium</keyword>
<keyword evidence="6" id="KW-1133">Transmembrane helix</keyword>
<dbReference type="PANTHER" id="PTHR45679:SF5">
    <property type="entry name" value="ER DEGRADATION-ENHANCING ALPHA-MANNOSIDASE-LIKE PROTEIN 1"/>
    <property type="match status" value="1"/>
</dbReference>
<feature type="active site" evidence="10">
    <location>
        <position position="287"/>
    </location>
</feature>
<dbReference type="EMBL" id="CALNXJ010000013">
    <property type="protein sequence ID" value="CAH3113110.1"/>
    <property type="molecule type" value="Genomic_DNA"/>
</dbReference>
<proteinExistence type="inferred from homology"/>
<evidence type="ECO:0000256" key="4">
    <source>
        <dbReference type="ARBA" id="ARBA00022824"/>
    </source>
</evidence>
<evidence type="ECO:0000313" key="14">
    <source>
        <dbReference type="EMBL" id="CAH3113110.1"/>
    </source>
</evidence>
<accession>A0AAU9WG20</accession>
<dbReference type="FunFam" id="1.50.10.10:FF:000016">
    <property type="entry name" value="alpha-1,2-Mannosidase"/>
    <property type="match status" value="1"/>
</dbReference>
<evidence type="ECO:0000256" key="2">
    <source>
        <dbReference type="ARBA" id="ARBA00007658"/>
    </source>
</evidence>
<protein>
    <recommendedName>
        <fullName evidence="12">alpha-1,2-Mannosidase</fullName>
        <ecNumber evidence="12">3.2.1.-</ecNumber>
    </recommendedName>
</protein>
<evidence type="ECO:0000256" key="9">
    <source>
        <dbReference type="ARBA" id="ARBA00060207"/>
    </source>
</evidence>
<feature type="chain" id="PRO_5043807215" description="alpha-1,2-Mannosidase" evidence="13">
    <location>
        <begin position="25"/>
        <end position="569"/>
    </location>
</feature>
<feature type="active site" evidence="10">
    <location>
        <position position="410"/>
    </location>
</feature>
<dbReference type="GO" id="GO:0005509">
    <property type="term" value="F:calcium ion binding"/>
    <property type="evidence" value="ECO:0007669"/>
    <property type="project" value="InterPro"/>
</dbReference>
<keyword evidence="4" id="KW-0256">Endoplasmic reticulum</keyword>
<dbReference type="GO" id="GO:1904380">
    <property type="term" value="P:endoplasmic reticulum mannose trimming"/>
    <property type="evidence" value="ECO:0007669"/>
    <property type="project" value="InterPro"/>
</dbReference>
<keyword evidence="12" id="KW-0378">Hydrolase</keyword>
<evidence type="ECO:0000256" key="6">
    <source>
        <dbReference type="ARBA" id="ARBA00022989"/>
    </source>
</evidence>
<evidence type="ECO:0000256" key="5">
    <source>
        <dbReference type="ARBA" id="ARBA00022968"/>
    </source>
</evidence>
<keyword evidence="8" id="KW-0325">Glycoprotein</keyword>
<keyword evidence="13" id="KW-0732">Signal</keyword>